<dbReference type="Gene3D" id="2.70.130.10">
    <property type="entry name" value="Mannose-6-phosphate receptor binding domain"/>
    <property type="match status" value="1"/>
</dbReference>
<feature type="coiled-coil region" evidence="5">
    <location>
        <begin position="150"/>
        <end position="184"/>
    </location>
</feature>
<organism evidence="8 9">
    <name type="scientific">Diutina rugosa</name>
    <name type="common">Yeast</name>
    <name type="synonym">Candida rugosa</name>
    <dbReference type="NCBI Taxonomy" id="5481"/>
    <lineage>
        <taxon>Eukaryota</taxon>
        <taxon>Fungi</taxon>
        <taxon>Dikarya</taxon>
        <taxon>Ascomycota</taxon>
        <taxon>Saccharomycotina</taxon>
        <taxon>Pichiomycetes</taxon>
        <taxon>Debaryomycetaceae</taxon>
        <taxon>Diutina</taxon>
    </lineage>
</organism>
<evidence type="ECO:0000256" key="2">
    <source>
        <dbReference type="ARBA" id="ARBA00022729"/>
    </source>
</evidence>
<feature type="signal peptide" evidence="6">
    <location>
        <begin position="1"/>
        <end position="18"/>
    </location>
</feature>
<comment type="caution">
    <text evidence="8">The sequence shown here is derived from an EMBL/GenBank/DDBJ whole genome shotgun (WGS) entry which is preliminary data.</text>
</comment>
<evidence type="ECO:0000256" key="3">
    <source>
        <dbReference type="ARBA" id="ARBA00022824"/>
    </source>
</evidence>
<name>A0A642URJ9_DIURU</name>
<dbReference type="Pfam" id="PF13015">
    <property type="entry name" value="PRKCSH_1"/>
    <property type="match status" value="1"/>
</dbReference>
<dbReference type="GO" id="GO:0017177">
    <property type="term" value="C:glucosidase II complex"/>
    <property type="evidence" value="ECO:0007669"/>
    <property type="project" value="TreeGrafter"/>
</dbReference>
<evidence type="ECO:0000313" key="8">
    <source>
        <dbReference type="EMBL" id="KAA8904040.1"/>
    </source>
</evidence>
<dbReference type="SUPFAM" id="SSF50911">
    <property type="entry name" value="Mannose 6-phosphate receptor domain"/>
    <property type="match status" value="1"/>
</dbReference>
<dbReference type="AlphaFoldDB" id="A0A642URJ9"/>
<evidence type="ECO:0000259" key="7">
    <source>
        <dbReference type="PROSITE" id="PS51914"/>
    </source>
</evidence>
<evidence type="ECO:0000313" key="9">
    <source>
        <dbReference type="Proteomes" id="UP000449547"/>
    </source>
</evidence>
<evidence type="ECO:0000256" key="6">
    <source>
        <dbReference type="SAM" id="SignalP"/>
    </source>
</evidence>
<dbReference type="RefSeq" id="XP_034013125.1">
    <property type="nucleotide sequence ID" value="XM_034154594.1"/>
</dbReference>
<evidence type="ECO:0000256" key="4">
    <source>
        <dbReference type="ARBA" id="ARBA00023157"/>
    </source>
</evidence>
<dbReference type="GO" id="GO:0006491">
    <property type="term" value="P:N-glycan processing"/>
    <property type="evidence" value="ECO:0007669"/>
    <property type="project" value="TreeGrafter"/>
</dbReference>
<feature type="domain" description="MRH" evidence="7">
    <location>
        <begin position="313"/>
        <end position="403"/>
    </location>
</feature>
<sequence length="421" mass="47627">MLTLIWLVVGSATASVAGVGPDLADHYNPGKPFRCISDPSIVINWDQVNDNVCDCPDGSDEPGTAACAQGKFWCANEGHYGQYIPSFLVKDGVCDYDVCCDGSDEGSEVCPNRCAEVHQQFEDYKVKVESQVQQALRLQKAMKTKAQVAKEEEGRTIEKIKKRLKRMENEARETRDSRDDVREYIEWQSDQIKQLQQILSSLMKNHNPNYNDAAVKNAVASFQRLDANTEVPAIPDLEKLGNSEITQTPTFTGLIHHYMKKITELFGGSSHNEITSDPQKLPPQYHRYKEILSRHTSNPINYGEDDILRAATNTVNSKYGEYNYIIEYLQSIRQDDTLVGVFAGYTPESNTLHYAQGDKCWNGPRRSADLKLVCGPEENVIMVSEPEKCRYFIEMTHPLACRALSENELRTSFEVDYENLE</sequence>
<keyword evidence="3" id="KW-0256">Endoplasmic reticulum</keyword>
<dbReference type="PANTHER" id="PTHR12630">
    <property type="entry name" value="N-LINKED OLIGOSACCHARIDE PROCESSING"/>
    <property type="match status" value="1"/>
</dbReference>
<dbReference type="OMA" id="GICEDCC"/>
<evidence type="ECO:0000256" key="1">
    <source>
        <dbReference type="ARBA" id="ARBA00022387"/>
    </source>
</evidence>
<reference evidence="8 9" key="1">
    <citation type="submission" date="2019-07" db="EMBL/GenBank/DDBJ databases">
        <title>Genome assembly of two rare yeast pathogens: Diutina rugosa and Trichomonascus ciferrii.</title>
        <authorList>
            <person name="Mixao V."/>
            <person name="Saus E."/>
            <person name="Hansen A."/>
            <person name="Lass-Flor C."/>
            <person name="Gabaldon T."/>
        </authorList>
    </citation>
    <scope>NUCLEOTIDE SEQUENCE [LARGE SCALE GENOMIC DNA]</scope>
    <source>
        <strain evidence="8 9">CBS 613</strain>
    </source>
</reference>
<proteinExistence type="predicted"/>
<keyword evidence="2 6" id="KW-0732">Signal</keyword>
<dbReference type="InterPro" id="IPR036607">
    <property type="entry name" value="PRKCSH"/>
</dbReference>
<dbReference type="InterPro" id="IPR009011">
    <property type="entry name" value="Man6P_isomerase_rcpt-bd_dom_sf"/>
</dbReference>
<accession>A0A642URJ9</accession>
<keyword evidence="5" id="KW-0175">Coiled coil</keyword>
<evidence type="ECO:0000256" key="5">
    <source>
        <dbReference type="SAM" id="Coils"/>
    </source>
</evidence>
<dbReference type="GeneID" id="54780643"/>
<protein>
    <recommendedName>
        <fullName evidence="1">Glucosidase 2 subunit beta</fullName>
    </recommendedName>
</protein>
<dbReference type="InterPro" id="IPR028146">
    <property type="entry name" value="PRKCSH_N"/>
</dbReference>
<dbReference type="InterPro" id="IPR044865">
    <property type="entry name" value="MRH_dom"/>
</dbReference>
<dbReference type="VEuPathDB" id="FungiDB:DIURU_001992"/>
<dbReference type="Proteomes" id="UP000449547">
    <property type="component" value="Unassembled WGS sequence"/>
</dbReference>
<gene>
    <name evidence="8" type="ORF">DIURU_001992</name>
</gene>
<dbReference type="Pfam" id="PF12999">
    <property type="entry name" value="PRKCSH-like"/>
    <property type="match status" value="1"/>
</dbReference>
<feature type="chain" id="PRO_5024962831" description="Glucosidase 2 subunit beta" evidence="6">
    <location>
        <begin position="19"/>
        <end position="421"/>
    </location>
</feature>
<dbReference type="PANTHER" id="PTHR12630:SF1">
    <property type="entry name" value="GLUCOSIDASE 2 SUBUNIT BETA"/>
    <property type="match status" value="1"/>
</dbReference>
<dbReference type="EMBL" id="SWFT01000064">
    <property type="protein sequence ID" value="KAA8904040.1"/>
    <property type="molecule type" value="Genomic_DNA"/>
</dbReference>
<dbReference type="PROSITE" id="PS51914">
    <property type="entry name" value="MRH"/>
    <property type="match status" value="1"/>
</dbReference>
<dbReference type="OrthoDB" id="28322at2759"/>
<keyword evidence="4" id="KW-1015">Disulfide bond</keyword>
<keyword evidence="9" id="KW-1185">Reference proteome</keyword>
<dbReference type="InterPro" id="IPR039794">
    <property type="entry name" value="Gtb1-like"/>
</dbReference>